<dbReference type="GO" id="GO:0003911">
    <property type="term" value="F:DNA ligase (NAD+) activity"/>
    <property type="evidence" value="ECO:0007669"/>
    <property type="project" value="UniProtKB-UniRule"/>
</dbReference>
<dbReference type="InterPro" id="IPR020923">
    <property type="entry name" value="DNA_ligase_B"/>
</dbReference>
<dbReference type="InterPro" id="IPR010994">
    <property type="entry name" value="RuvA_2-like"/>
</dbReference>
<evidence type="ECO:0000256" key="4">
    <source>
        <dbReference type="ARBA" id="ARBA00023027"/>
    </source>
</evidence>
<keyword evidence="3 7" id="KW-0227">DNA damage</keyword>
<evidence type="ECO:0000259" key="8">
    <source>
        <dbReference type="SMART" id="SM00532"/>
    </source>
</evidence>
<keyword evidence="4 7" id="KW-0520">NAD</keyword>
<evidence type="ECO:0000256" key="7">
    <source>
        <dbReference type="HAMAP-Rule" id="MF_01587"/>
    </source>
</evidence>
<dbReference type="EMBL" id="JXNU01000003">
    <property type="protein sequence ID" value="KKF37900.1"/>
    <property type="molecule type" value="Genomic_DNA"/>
</dbReference>
<keyword evidence="5 7" id="KW-0234">DNA repair</keyword>
<comment type="similarity">
    <text evidence="7">Belongs to the NAD-dependent DNA ligase family. LigB subfamily.</text>
</comment>
<dbReference type="RefSeq" id="WP_016191361.1">
    <property type="nucleotide sequence ID" value="NZ_CP089932.1"/>
</dbReference>
<dbReference type="Gene3D" id="2.40.50.140">
    <property type="entry name" value="Nucleic acid-binding proteins"/>
    <property type="match status" value="1"/>
</dbReference>
<dbReference type="PATRIC" id="fig|65700.7.peg.4447"/>
<comment type="caution">
    <text evidence="9">The sequence shown here is derived from an EMBL/GenBank/DDBJ whole genome shotgun (WGS) entry which is preliminary data.</text>
</comment>
<dbReference type="Pfam" id="PF03120">
    <property type="entry name" value="OB_DNA_ligase"/>
    <property type="match status" value="1"/>
</dbReference>
<dbReference type="InterPro" id="IPR012340">
    <property type="entry name" value="NA-bd_OB-fold"/>
</dbReference>
<keyword evidence="1 7" id="KW-0436">Ligase</keyword>
<dbReference type="GO" id="GO:0006281">
    <property type="term" value="P:DNA repair"/>
    <property type="evidence" value="ECO:0007669"/>
    <property type="project" value="UniProtKB-KW"/>
</dbReference>
<name>A0A0M2KET6_9GAMM</name>
<feature type="active site" description="N6-AMP-lysine intermediate" evidence="7">
    <location>
        <position position="122"/>
    </location>
</feature>
<proteinExistence type="inferred from homology"/>
<dbReference type="EC" id="6.5.1.2" evidence="7"/>
<dbReference type="PROSITE" id="PS01055">
    <property type="entry name" value="DNA_LIGASE_N1"/>
    <property type="match status" value="1"/>
</dbReference>
<dbReference type="InterPro" id="IPR004150">
    <property type="entry name" value="NAD_DNA_ligase_OB"/>
</dbReference>
<dbReference type="NCBIfam" id="NF005987">
    <property type="entry name" value="PRK08097.1"/>
    <property type="match status" value="1"/>
</dbReference>
<organism evidence="9 10">
    <name type="scientific">Erwinia tracheiphila</name>
    <dbReference type="NCBI Taxonomy" id="65700"/>
    <lineage>
        <taxon>Bacteria</taxon>
        <taxon>Pseudomonadati</taxon>
        <taxon>Pseudomonadota</taxon>
        <taxon>Gammaproteobacteria</taxon>
        <taxon>Enterobacterales</taxon>
        <taxon>Erwiniaceae</taxon>
        <taxon>Erwinia</taxon>
    </lineage>
</organism>
<dbReference type="PANTHER" id="PTHR47810">
    <property type="entry name" value="DNA LIGASE"/>
    <property type="match status" value="1"/>
</dbReference>
<evidence type="ECO:0000256" key="3">
    <source>
        <dbReference type="ARBA" id="ARBA00022763"/>
    </source>
</evidence>
<dbReference type="SUPFAM" id="SSF47781">
    <property type="entry name" value="RuvA domain 2-like"/>
    <property type="match status" value="1"/>
</dbReference>
<dbReference type="Gene3D" id="3.30.470.30">
    <property type="entry name" value="DNA ligase/mRNA capping enzyme"/>
    <property type="match status" value="1"/>
</dbReference>
<gene>
    <name evidence="7 9" type="primary">ligB</name>
    <name evidence="9" type="ORF">SY86_17805</name>
</gene>
<dbReference type="Gene3D" id="1.10.287.610">
    <property type="entry name" value="Helix hairpin bin"/>
    <property type="match status" value="1"/>
</dbReference>
<feature type="domain" description="NAD-dependent DNA ligase N-terminal" evidence="8">
    <location>
        <begin position="26"/>
        <end position="423"/>
    </location>
</feature>
<comment type="function">
    <text evidence="7">Catalyzes the formation of phosphodiester linkages between 5'-phosphoryl and 3'-hydroxyl groups in double-stranded DNA using NAD as a coenzyme and as the energy source for the reaction.</text>
</comment>
<sequence length="563" mass="63122">MRNVIILCVLWCGQVQAQCPVWGPARAERELTVLAKQLSEWDQAYYQQDLSKVADEHYDAMEKKFHAWQRCFQPQSDLRQPELNKAGKVLHPVAHVGVRKLADKQALVRWMMGKEALWVQPKVDGVAVTLHYQHGVLVRMLSRGDGLQGEDWTDKASHIPAIPGLIPFKQEAVSLQGELFLIMQDHQQSAAGGMNARSKVAGAMRRNDATDTLQKLGIFIWAWPNGPEKMAKRLAMLNQAGFGLVADWSKPVSNADEVAAWRDRWFHQKLPFVTDGVVVHRTPVAGHHWKPGENSWSVAWKYSPPEISTEVRSVEFPVGRTGKISVLLNLIPAQLDDKKISRVSLGSLSRWLAADILPGDQVTISLAGQGIPKLANVVWRVAERKIPAIPEANKFTPLSCFTYTPDCREQFLSRLVWLSSSGALSMSGVSRSSWQKLMQAGKLTHIFSWLSLPNEESDEIQGITPARLSKLYHQFQLSQQQPFKRWVKALGVPIPASALNSIKDDSWYTLLARSQDSWQQLPGVGKNLAGQIIAFLHDPSVQALIAWLQHYQTRAISVQYADN</sequence>
<keyword evidence="2 7" id="KW-0235">DNA replication</keyword>
<dbReference type="GO" id="GO:0006260">
    <property type="term" value="P:DNA replication"/>
    <property type="evidence" value="ECO:0007669"/>
    <property type="project" value="UniProtKB-KW"/>
</dbReference>
<dbReference type="SUPFAM" id="SSF50249">
    <property type="entry name" value="Nucleic acid-binding proteins"/>
    <property type="match status" value="1"/>
</dbReference>
<evidence type="ECO:0000256" key="6">
    <source>
        <dbReference type="ARBA" id="ARBA00034005"/>
    </source>
</evidence>
<evidence type="ECO:0000256" key="1">
    <source>
        <dbReference type="ARBA" id="ARBA00022598"/>
    </source>
</evidence>
<reference evidence="9 10" key="1">
    <citation type="submission" date="2015-01" db="EMBL/GenBank/DDBJ databases">
        <title>Erwinia tracheiphila.</title>
        <authorList>
            <person name="Shapiro L.R."/>
        </authorList>
    </citation>
    <scope>NUCLEOTIDE SEQUENCE [LARGE SCALE GENOMIC DNA]</scope>
    <source>
        <strain evidence="9 10">BuffGH</strain>
    </source>
</reference>
<dbReference type="SMART" id="SM00532">
    <property type="entry name" value="LIGANc"/>
    <property type="match status" value="1"/>
</dbReference>
<dbReference type="InterPro" id="IPR050326">
    <property type="entry name" value="NAD_dep_DNA_ligaseB"/>
</dbReference>
<dbReference type="STRING" id="65700.SY86_17805"/>
<evidence type="ECO:0000256" key="2">
    <source>
        <dbReference type="ARBA" id="ARBA00022705"/>
    </source>
</evidence>
<dbReference type="InterPro" id="IPR013839">
    <property type="entry name" value="DNAligase_adenylation"/>
</dbReference>
<dbReference type="InterPro" id="IPR001679">
    <property type="entry name" value="DNA_ligase"/>
</dbReference>
<dbReference type="InterPro" id="IPR018239">
    <property type="entry name" value="DNA_ligase_AS"/>
</dbReference>
<evidence type="ECO:0000313" key="10">
    <source>
        <dbReference type="Proteomes" id="UP000033924"/>
    </source>
</evidence>
<dbReference type="AlphaFoldDB" id="A0A0M2KET6"/>
<dbReference type="PANTHER" id="PTHR47810:SF1">
    <property type="entry name" value="DNA LIGASE B"/>
    <property type="match status" value="1"/>
</dbReference>
<accession>A0A0M2KET6</accession>
<dbReference type="InterPro" id="IPR013840">
    <property type="entry name" value="DNAligase_N"/>
</dbReference>
<keyword evidence="10" id="KW-1185">Reference proteome</keyword>
<dbReference type="HAMAP" id="MF_01587">
    <property type="entry name" value="DNA_ligase_B"/>
    <property type="match status" value="1"/>
</dbReference>
<comment type="catalytic activity">
    <reaction evidence="6 7">
        <text>NAD(+) + (deoxyribonucleotide)n-3'-hydroxyl + 5'-phospho-(deoxyribonucleotide)m = (deoxyribonucleotide)n+m + AMP + beta-nicotinamide D-nucleotide.</text>
        <dbReference type="EC" id="6.5.1.2"/>
    </reaction>
</comment>
<dbReference type="Proteomes" id="UP000033924">
    <property type="component" value="Unassembled WGS sequence"/>
</dbReference>
<dbReference type="PIRSF" id="PIRSF001604">
    <property type="entry name" value="LigA"/>
    <property type="match status" value="1"/>
</dbReference>
<evidence type="ECO:0000313" key="9">
    <source>
        <dbReference type="EMBL" id="KKF37900.1"/>
    </source>
</evidence>
<protein>
    <recommendedName>
        <fullName evidence="7">DNA ligase B</fullName>
        <ecNumber evidence="7">6.5.1.2</ecNumber>
    </recommendedName>
    <alternativeName>
        <fullName evidence="7">Polydeoxyribonucleotide synthase [NAD(+)] B</fullName>
    </alternativeName>
</protein>
<evidence type="ECO:0000256" key="5">
    <source>
        <dbReference type="ARBA" id="ARBA00023204"/>
    </source>
</evidence>
<dbReference type="SUPFAM" id="SSF56091">
    <property type="entry name" value="DNA ligase/mRNA capping enzyme, catalytic domain"/>
    <property type="match status" value="1"/>
</dbReference>
<dbReference type="Pfam" id="PF01653">
    <property type="entry name" value="DNA_ligase_aden"/>
    <property type="match status" value="1"/>
</dbReference>